<dbReference type="Pfam" id="PF00067">
    <property type="entry name" value="p450"/>
    <property type="match status" value="1"/>
</dbReference>
<evidence type="ECO:0000256" key="9">
    <source>
        <dbReference type="ARBA" id="ARBA00023002"/>
    </source>
</evidence>
<dbReference type="Proteomes" id="UP000623467">
    <property type="component" value="Unassembled WGS sequence"/>
</dbReference>
<dbReference type="GO" id="GO:0016020">
    <property type="term" value="C:membrane"/>
    <property type="evidence" value="ECO:0007669"/>
    <property type="project" value="UniProtKB-SubCell"/>
</dbReference>
<keyword evidence="8" id="KW-1133">Transmembrane helix</keyword>
<dbReference type="GO" id="GO:0004497">
    <property type="term" value="F:monooxygenase activity"/>
    <property type="evidence" value="ECO:0007669"/>
    <property type="project" value="UniProtKB-KW"/>
</dbReference>
<evidence type="ECO:0000313" key="16">
    <source>
        <dbReference type="Proteomes" id="UP000623467"/>
    </source>
</evidence>
<comment type="subcellular location">
    <subcellularLocation>
        <location evidence="2">Membrane</location>
        <topology evidence="2">Single-pass membrane protein</topology>
    </subcellularLocation>
</comment>
<comment type="similarity">
    <text evidence="4">Belongs to the cytochrome P450 family.</text>
</comment>
<keyword evidence="10 14" id="KW-0408">Iron</keyword>
<reference evidence="15" key="1">
    <citation type="submission" date="2020-05" db="EMBL/GenBank/DDBJ databases">
        <title>Mycena genomes resolve the evolution of fungal bioluminescence.</title>
        <authorList>
            <person name="Tsai I.J."/>
        </authorList>
    </citation>
    <scope>NUCLEOTIDE SEQUENCE</scope>
    <source>
        <strain evidence="15">160909Yilan</strain>
    </source>
</reference>
<keyword evidence="6" id="KW-0812">Transmembrane</keyword>
<comment type="cofactor">
    <cofactor evidence="1 14">
        <name>heme</name>
        <dbReference type="ChEBI" id="CHEBI:30413"/>
    </cofactor>
</comment>
<evidence type="ECO:0000313" key="15">
    <source>
        <dbReference type="EMBL" id="KAF7346243.1"/>
    </source>
</evidence>
<dbReference type="GO" id="GO:0020037">
    <property type="term" value="F:heme binding"/>
    <property type="evidence" value="ECO:0007669"/>
    <property type="project" value="InterPro"/>
</dbReference>
<protein>
    <recommendedName>
        <fullName evidence="17">Cytochrome P450</fullName>
    </recommendedName>
</protein>
<name>A0A8H7CSW2_9AGAR</name>
<keyword evidence="7 14" id="KW-0479">Metal-binding</keyword>
<evidence type="ECO:0000256" key="3">
    <source>
        <dbReference type="ARBA" id="ARBA00005179"/>
    </source>
</evidence>
<dbReference type="InterPro" id="IPR001128">
    <property type="entry name" value="Cyt_P450"/>
</dbReference>
<dbReference type="GO" id="GO:0005506">
    <property type="term" value="F:iron ion binding"/>
    <property type="evidence" value="ECO:0007669"/>
    <property type="project" value="InterPro"/>
</dbReference>
<dbReference type="InterPro" id="IPR002401">
    <property type="entry name" value="Cyt_P450_E_grp-I"/>
</dbReference>
<evidence type="ECO:0000256" key="14">
    <source>
        <dbReference type="PIRSR" id="PIRSR602401-1"/>
    </source>
</evidence>
<keyword evidence="16" id="KW-1185">Reference proteome</keyword>
<evidence type="ECO:0000256" key="2">
    <source>
        <dbReference type="ARBA" id="ARBA00004167"/>
    </source>
</evidence>
<comment type="pathway">
    <text evidence="3">Secondary metabolite biosynthesis.</text>
</comment>
<keyword evidence="11" id="KW-0503">Monooxygenase</keyword>
<dbReference type="PRINTS" id="PR00463">
    <property type="entry name" value="EP450I"/>
</dbReference>
<keyword evidence="13" id="KW-0325">Glycoprotein</keyword>
<gene>
    <name evidence="15" type="ORF">MSAN_01851300</name>
</gene>
<evidence type="ECO:0000256" key="1">
    <source>
        <dbReference type="ARBA" id="ARBA00001971"/>
    </source>
</evidence>
<keyword evidence="12" id="KW-0472">Membrane</keyword>
<evidence type="ECO:0000256" key="12">
    <source>
        <dbReference type="ARBA" id="ARBA00023136"/>
    </source>
</evidence>
<dbReference type="AlphaFoldDB" id="A0A8H7CSW2"/>
<dbReference type="Gene3D" id="1.10.630.10">
    <property type="entry name" value="Cytochrome P450"/>
    <property type="match status" value="1"/>
</dbReference>
<keyword evidence="5 14" id="KW-0349">Heme</keyword>
<dbReference type="PRINTS" id="PR00385">
    <property type="entry name" value="P450"/>
</dbReference>
<dbReference type="InterPro" id="IPR050364">
    <property type="entry name" value="Cytochrome_P450_fung"/>
</dbReference>
<evidence type="ECO:0000256" key="13">
    <source>
        <dbReference type="ARBA" id="ARBA00023180"/>
    </source>
</evidence>
<dbReference type="SUPFAM" id="SSF48264">
    <property type="entry name" value="Cytochrome P450"/>
    <property type="match status" value="1"/>
</dbReference>
<evidence type="ECO:0000256" key="6">
    <source>
        <dbReference type="ARBA" id="ARBA00022692"/>
    </source>
</evidence>
<dbReference type="PANTHER" id="PTHR46300:SF2">
    <property type="entry name" value="CYTOCHROME P450 MONOOXYGENASE ALNH-RELATED"/>
    <property type="match status" value="1"/>
</dbReference>
<evidence type="ECO:0000256" key="10">
    <source>
        <dbReference type="ARBA" id="ARBA00023004"/>
    </source>
</evidence>
<evidence type="ECO:0000256" key="7">
    <source>
        <dbReference type="ARBA" id="ARBA00022723"/>
    </source>
</evidence>
<dbReference type="GO" id="GO:0016705">
    <property type="term" value="F:oxidoreductase activity, acting on paired donors, with incorporation or reduction of molecular oxygen"/>
    <property type="evidence" value="ECO:0007669"/>
    <property type="project" value="InterPro"/>
</dbReference>
<sequence length="287" mass="32369">MLYLPNWMTKWRRTAQEAFQQDNQMFLQLYNDVKAVAEDGTYTFGSFLALHQSESGLSDQEAAWLSGTMYAAGTETTSGVLSWFILAMVAYPTIQRKAQAELDNVVGRSRMPAFSDLPNLPYIQAVVKEALRWQPVSPFGNPHRLLEDDVYDGYFIPAGTVCIPNVWSMNRDPDVYGADAHEFNPERHLNNEFPDTHQDGHHSYGFGSRLCVGKYMANDTLFINIAFILWALKLEPAKRADGERVSPSVDAFVHTGLVMKPAPFDCEFSCRFHGAQNIISQNRESIS</sequence>
<comment type="caution">
    <text evidence="15">The sequence shown here is derived from an EMBL/GenBank/DDBJ whole genome shotgun (WGS) entry which is preliminary data.</text>
</comment>
<evidence type="ECO:0000256" key="8">
    <source>
        <dbReference type="ARBA" id="ARBA00022989"/>
    </source>
</evidence>
<evidence type="ECO:0000256" key="11">
    <source>
        <dbReference type="ARBA" id="ARBA00023033"/>
    </source>
</evidence>
<feature type="binding site" description="axial binding residue" evidence="14">
    <location>
        <position position="211"/>
    </location>
    <ligand>
        <name>heme</name>
        <dbReference type="ChEBI" id="CHEBI:30413"/>
    </ligand>
    <ligandPart>
        <name>Fe</name>
        <dbReference type="ChEBI" id="CHEBI:18248"/>
    </ligandPart>
</feature>
<evidence type="ECO:0008006" key="17">
    <source>
        <dbReference type="Google" id="ProtNLM"/>
    </source>
</evidence>
<keyword evidence="9" id="KW-0560">Oxidoreductase</keyword>
<accession>A0A8H7CSW2</accession>
<dbReference type="EMBL" id="JACAZH010000019">
    <property type="protein sequence ID" value="KAF7346243.1"/>
    <property type="molecule type" value="Genomic_DNA"/>
</dbReference>
<dbReference type="OrthoDB" id="2789670at2759"/>
<evidence type="ECO:0000256" key="4">
    <source>
        <dbReference type="ARBA" id="ARBA00010617"/>
    </source>
</evidence>
<proteinExistence type="inferred from homology"/>
<evidence type="ECO:0000256" key="5">
    <source>
        <dbReference type="ARBA" id="ARBA00022617"/>
    </source>
</evidence>
<dbReference type="PANTHER" id="PTHR46300">
    <property type="entry name" value="P450, PUTATIVE (EUROFUNG)-RELATED-RELATED"/>
    <property type="match status" value="1"/>
</dbReference>
<organism evidence="15 16">
    <name type="scientific">Mycena sanguinolenta</name>
    <dbReference type="NCBI Taxonomy" id="230812"/>
    <lineage>
        <taxon>Eukaryota</taxon>
        <taxon>Fungi</taxon>
        <taxon>Dikarya</taxon>
        <taxon>Basidiomycota</taxon>
        <taxon>Agaricomycotina</taxon>
        <taxon>Agaricomycetes</taxon>
        <taxon>Agaricomycetidae</taxon>
        <taxon>Agaricales</taxon>
        <taxon>Marasmiineae</taxon>
        <taxon>Mycenaceae</taxon>
        <taxon>Mycena</taxon>
    </lineage>
</organism>
<dbReference type="InterPro" id="IPR036396">
    <property type="entry name" value="Cyt_P450_sf"/>
</dbReference>